<dbReference type="GO" id="GO:0008977">
    <property type="term" value="F:prephenate dehydrogenase (NAD+) activity"/>
    <property type="evidence" value="ECO:0007669"/>
    <property type="project" value="InterPro"/>
</dbReference>
<dbReference type="Pfam" id="PF02153">
    <property type="entry name" value="PDH_N"/>
    <property type="match status" value="1"/>
</dbReference>
<dbReference type="AlphaFoldDB" id="A0A1V5SR25"/>
<dbReference type="EMBL" id="MWBQ01000102">
    <property type="protein sequence ID" value="OQA56935.1"/>
    <property type="molecule type" value="Genomic_DNA"/>
</dbReference>
<protein>
    <submittedName>
        <fullName evidence="3">Prephenate dehydrogenase</fullName>
    </submittedName>
</protein>
<dbReference type="InterPro" id="IPR036291">
    <property type="entry name" value="NAD(P)-bd_dom_sf"/>
</dbReference>
<dbReference type="Gene3D" id="3.40.50.720">
    <property type="entry name" value="NAD(P)-binding Rossmann-like Domain"/>
    <property type="match status" value="1"/>
</dbReference>
<organism evidence="3">
    <name type="scientific">Candidatus Atribacter allofermentans</name>
    <dbReference type="NCBI Taxonomy" id="1852833"/>
    <lineage>
        <taxon>Bacteria</taxon>
        <taxon>Pseudomonadati</taxon>
        <taxon>Atribacterota</taxon>
        <taxon>Atribacteria</taxon>
        <taxon>Atribacterales</taxon>
        <taxon>Atribacteraceae</taxon>
        <taxon>Atribacter</taxon>
    </lineage>
</organism>
<proteinExistence type="predicted"/>
<dbReference type="InterPro" id="IPR050812">
    <property type="entry name" value="Preph/Arog_dehydrog"/>
</dbReference>
<evidence type="ECO:0000313" key="3">
    <source>
        <dbReference type="EMBL" id="OQA56935.1"/>
    </source>
</evidence>
<evidence type="ECO:0000259" key="2">
    <source>
        <dbReference type="PROSITE" id="PS51176"/>
    </source>
</evidence>
<name>A0A1V5SR25_9BACT</name>
<dbReference type="Proteomes" id="UP000485569">
    <property type="component" value="Unassembled WGS sequence"/>
</dbReference>
<gene>
    <name evidence="3" type="ORF">BWY41_01401</name>
</gene>
<feature type="domain" description="Prephenate/arogenate dehydrogenase" evidence="2">
    <location>
        <begin position="3"/>
        <end position="171"/>
    </location>
</feature>
<dbReference type="InterPro" id="IPR003099">
    <property type="entry name" value="Prephen_DH"/>
</dbReference>
<keyword evidence="1" id="KW-0560">Oxidoreductase</keyword>
<dbReference type="GO" id="GO:0004665">
    <property type="term" value="F:prephenate dehydrogenase (NADP+) activity"/>
    <property type="evidence" value="ECO:0007669"/>
    <property type="project" value="InterPro"/>
</dbReference>
<dbReference type="GO" id="GO:0070403">
    <property type="term" value="F:NAD+ binding"/>
    <property type="evidence" value="ECO:0007669"/>
    <property type="project" value="InterPro"/>
</dbReference>
<sequence length="171" mass="19123">MTYSIAIIGLGLIGSSLACDLSQWSKKIFITGYDIDEETKQWCLQKGMVDRIAKSPQLAAKGSDLIFIATPVRVIPKIYSDIHSHLLPQAMVFDLGSTRQWVFDHLIPAPNKNLYCGFHPMGGGVEGGARFAQQKLFKGRPLLVTPYRSFKDGEKNIIEEITNCLESRVFF</sequence>
<reference evidence="3" key="1">
    <citation type="submission" date="2017-02" db="EMBL/GenBank/DDBJ databases">
        <title>Delving into the versatile metabolic prowess of the omnipresent phylum Bacteroidetes.</title>
        <authorList>
            <person name="Nobu M.K."/>
            <person name="Mei R."/>
            <person name="Narihiro T."/>
            <person name="Kuroda K."/>
            <person name="Liu W.-T."/>
        </authorList>
    </citation>
    <scope>NUCLEOTIDE SEQUENCE</scope>
    <source>
        <strain evidence="3">ADurb.Bin276</strain>
    </source>
</reference>
<dbReference type="PROSITE" id="PS51176">
    <property type="entry name" value="PDH_ADH"/>
    <property type="match status" value="1"/>
</dbReference>
<dbReference type="GO" id="GO:0006571">
    <property type="term" value="P:tyrosine biosynthetic process"/>
    <property type="evidence" value="ECO:0007669"/>
    <property type="project" value="InterPro"/>
</dbReference>
<accession>A0A1V5SR25</accession>
<dbReference type="PANTHER" id="PTHR21363:SF0">
    <property type="entry name" value="PREPHENATE DEHYDROGENASE [NADP(+)]"/>
    <property type="match status" value="1"/>
</dbReference>
<dbReference type="SUPFAM" id="SSF51735">
    <property type="entry name" value="NAD(P)-binding Rossmann-fold domains"/>
    <property type="match status" value="1"/>
</dbReference>
<dbReference type="PANTHER" id="PTHR21363">
    <property type="entry name" value="PREPHENATE DEHYDROGENASE"/>
    <property type="match status" value="1"/>
</dbReference>
<dbReference type="InterPro" id="IPR046826">
    <property type="entry name" value="PDH_N"/>
</dbReference>
<evidence type="ECO:0000256" key="1">
    <source>
        <dbReference type="ARBA" id="ARBA00023002"/>
    </source>
</evidence>
<comment type="caution">
    <text evidence="3">The sequence shown here is derived from an EMBL/GenBank/DDBJ whole genome shotgun (WGS) entry which is preliminary data.</text>
</comment>